<keyword evidence="3" id="KW-1185">Reference proteome</keyword>
<organism evidence="2 3">
    <name type="scientific">Clohesyomyces aquaticus</name>
    <dbReference type="NCBI Taxonomy" id="1231657"/>
    <lineage>
        <taxon>Eukaryota</taxon>
        <taxon>Fungi</taxon>
        <taxon>Dikarya</taxon>
        <taxon>Ascomycota</taxon>
        <taxon>Pezizomycotina</taxon>
        <taxon>Dothideomycetes</taxon>
        <taxon>Pleosporomycetidae</taxon>
        <taxon>Pleosporales</taxon>
        <taxon>Lindgomycetaceae</taxon>
        <taxon>Clohesyomyces</taxon>
    </lineage>
</organism>
<evidence type="ECO:0000313" key="3">
    <source>
        <dbReference type="Proteomes" id="UP000193144"/>
    </source>
</evidence>
<evidence type="ECO:0000313" key="2">
    <source>
        <dbReference type="EMBL" id="ORY15679.1"/>
    </source>
</evidence>
<comment type="caution">
    <text evidence="2">The sequence shown here is derived from an EMBL/GenBank/DDBJ whole genome shotgun (WGS) entry which is preliminary data.</text>
</comment>
<feature type="chain" id="PRO_5012530845" evidence="1">
    <location>
        <begin position="19"/>
        <end position="150"/>
    </location>
</feature>
<feature type="signal peptide" evidence="1">
    <location>
        <begin position="1"/>
        <end position="18"/>
    </location>
</feature>
<keyword evidence="1" id="KW-0732">Signal</keyword>
<protein>
    <submittedName>
        <fullName evidence="2">Uncharacterized protein</fullName>
    </submittedName>
</protein>
<accession>A0A1Y1ZZJ5</accession>
<dbReference type="Proteomes" id="UP000193144">
    <property type="component" value="Unassembled WGS sequence"/>
</dbReference>
<gene>
    <name evidence="2" type="ORF">BCR34DRAFT_611951</name>
</gene>
<reference evidence="2 3" key="1">
    <citation type="submission" date="2016-07" db="EMBL/GenBank/DDBJ databases">
        <title>Pervasive Adenine N6-methylation of Active Genes in Fungi.</title>
        <authorList>
            <consortium name="DOE Joint Genome Institute"/>
            <person name="Mondo S.J."/>
            <person name="Dannebaum R.O."/>
            <person name="Kuo R.C."/>
            <person name="Labutti K."/>
            <person name="Haridas S."/>
            <person name="Kuo A."/>
            <person name="Salamov A."/>
            <person name="Ahrendt S.R."/>
            <person name="Lipzen A."/>
            <person name="Sullivan W."/>
            <person name="Andreopoulos W.B."/>
            <person name="Clum A."/>
            <person name="Lindquist E."/>
            <person name="Daum C."/>
            <person name="Ramamoorthy G.K."/>
            <person name="Gryganskyi A."/>
            <person name="Culley D."/>
            <person name="Magnuson J.K."/>
            <person name="James T.Y."/>
            <person name="O'Malley M.A."/>
            <person name="Stajich J.E."/>
            <person name="Spatafora J.W."/>
            <person name="Visel A."/>
            <person name="Grigoriev I.V."/>
        </authorList>
    </citation>
    <scope>NUCLEOTIDE SEQUENCE [LARGE SCALE GENOMIC DNA]</scope>
    <source>
        <strain evidence="2 3">CBS 115471</strain>
    </source>
</reference>
<proteinExistence type="predicted"/>
<dbReference type="AlphaFoldDB" id="A0A1Y1ZZJ5"/>
<sequence length="150" mass="16211">MKLTFAFLIAVGLSSAAAAPTDIVTETSKSNDTSPAIGTEQQPDMGSPCGPCNNMYRQYIYGCIPTHKKQDCEYQANVYACKTDLQNSARSADSSTAASMGRMASTVDGRTLSLLVHGRYYRECKNAVVGVCGRTWRIELDGEANVVVIR</sequence>
<name>A0A1Y1ZZJ5_9PLEO</name>
<evidence type="ECO:0000256" key="1">
    <source>
        <dbReference type="SAM" id="SignalP"/>
    </source>
</evidence>
<dbReference type="EMBL" id="MCFA01000023">
    <property type="protein sequence ID" value="ORY15679.1"/>
    <property type="molecule type" value="Genomic_DNA"/>
</dbReference>